<organism evidence="9 10">
    <name type="scientific">Clavelina lepadiformis</name>
    <name type="common">Light-bulb sea squirt</name>
    <name type="synonym">Ascidia lepadiformis</name>
    <dbReference type="NCBI Taxonomy" id="159417"/>
    <lineage>
        <taxon>Eukaryota</taxon>
        <taxon>Metazoa</taxon>
        <taxon>Chordata</taxon>
        <taxon>Tunicata</taxon>
        <taxon>Ascidiacea</taxon>
        <taxon>Aplousobranchia</taxon>
        <taxon>Clavelinidae</taxon>
        <taxon>Clavelina</taxon>
    </lineage>
</organism>
<dbReference type="Pfam" id="PF00089">
    <property type="entry name" value="Trypsin"/>
    <property type="match status" value="1"/>
</dbReference>
<dbReference type="PRINTS" id="PR00722">
    <property type="entry name" value="CHYMOTRYPSIN"/>
</dbReference>
<keyword evidence="4" id="KW-0645">Protease</keyword>
<evidence type="ECO:0000313" key="9">
    <source>
        <dbReference type="EMBL" id="CAK8697337.1"/>
    </source>
</evidence>
<dbReference type="CDD" id="cd00111">
    <property type="entry name" value="Trefoil"/>
    <property type="match status" value="1"/>
</dbReference>
<feature type="disulfide bond" evidence="3">
    <location>
        <begin position="360"/>
        <end position="377"/>
    </location>
</feature>
<keyword evidence="10" id="KW-1185">Reference proteome</keyword>
<feature type="signal peptide" evidence="5">
    <location>
        <begin position="1"/>
        <end position="18"/>
    </location>
</feature>
<proteinExistence type="predicted"/>
<dbReference type="InterPro" id="IPR001314">
    <property type="entry name" value="Peptidase_S1A"/>
</dbReference>
<evidence type="ECO:0000256" key="5">
    <source>
        <dbReference type="SAM" id="SignalP"/>
    </source>
</evidence>
<protein>
    <submittedName>
        <fullName evidence="9">Uncharacterized protein</fullName>
    </submittedName>
</protein>
<evidence type="ECO:0000256" key="2">
    <source>
        <dbReference type="PROSITE-ProRule" id="PRU00302"/>
    </source>
</evidence>
<dbReference type="InterPro" id="IPR000519">
    <property type="entry name" value="P_trefoil_dom"/>
</dbReference>
<feature type="disulfide bond" evidence="3">
    <location>
        <begin position="350"/>
        <end position="365"/>
    </location>
</feature>
<dbReference type="CDD" id="cd00190">
    <property type="entry name" value="Tryp_SPc"/>
    <property type="match status" value="1"/>
</dbReference>
<feature type="disulfide bond" evidence="2">
    <location>
        <begin position="190"/>
        <end position="217"/>
    </location>
</feature>
<dbReference type="SMART" id="SM00032">
    <property type="entry name" value="CCP"/>
    <property type="match status" value="2"/>
</dbReference>
<comment type="caution">
    <text evidence="2">Lacks conserved residue(s) required for the propagation of feature annotation.</text>
</comment>
<dbReference type="SUPFAM" id="SSF57535">
    <property type="entry name" value="Complement control module/SCR domain"/>
    <property type="match status" value="2"/>
</dbReference>
<dbReference type="Proteomes" id="UP001642483">
    <property type="component" value="Unassembled WGS sequence"/>
</dbReference>
<dbReference type="InterPro" id="IPR033116">
    <property type="entry name" value="TRYPSIN_SER"/>
</dbReference>
<dbReference type="InterPro" id="IPR009003">
    <property type="entry name" value="Peptidase_S1_PA"/>
</dbReference>
<accession>A0ABP0H0D5</accession>
<dbReference type="InterPro" id="IPR001254">
    <property type="entry name" value="Trypsin_dom"/>
</dbReference>
<dbReference type="SUPFAM" id="SSF57492">
    <property type="entry name" value="Trefoil"/>
    <property type="match status" value="1"/>
</dbReference>
<evidence type="ECO:0000259" key="8">
    <source>
        <dbReference type="PROSITE" id="PS51448"/>
    </source>
</evidence>
<gene>
    <name evidence="9" type="ORF">CVLEPA_LOCUS30585</name>
</gene>
<dbReference type="Pfam" id="PF00088">
    <property type="entry name" value="Trefoil"/>
    <property type="match status" value="1"/>
</dbReference>
<dbReference type="InterPro" id="IPR035976">
    <property type="entry name" value="Sushi/SCR/CCP_sf"/>
</dbReference>
<dbReference type="InterPro" id="IPR018114">
    <property type="entry name" value="TRYPSIN_HIS"/>
</dbReference>
<dbReference type="PROSITE" id="PS51448">
    <property type="entry name" value="P_TREFOIL_2"/>
    <property type="match status" value="1"/>
</dbReference>
<feature type="chain" id="PRO_5047357660" evidence="5">
    <location>
        <begin position="19"/>
        <end position="727"/>
    </location>
</feature>
<dbReference type="SUPFAM" id="SSF50494">
    <property type="entry name" value="Trypsin-like serine proteases"/>
    <property type="match status" value="1"/>
</dbReference>
<dbReference type="InterPro" id="IPR044913">
    <property type="entry name" value="P_trefoil_dom_sf"/>
</dbReference>
<dbReference type="Pfam" id="PF00084">
    <property type="entry name" value="Sushi"/>
    <property type="match status" value="1"/>
</dbReference>
<keyword evidence="1 2" id="KW-1015">Disulfide bond</keyword>
<reference evidence="9 10" key="1">
    <citation type="submission" date="2024-02" db="EMBL/GenBank/DDBJ databases">
        <authorList>
            <person name="Daric V."/>
            <person name="Darras S."/>
        </authorList>
    </citation>
    <scope>NUCLEOTIDE SEQUENCE [LARGE SCALE GENOMIC DNA]</scope>
</reference>
<dbReference type="PROSITE" id="PS50923">
    <property type="entry name" value="SUSHI"/>
    <property type="match status" value="1"/>
</dbReference>
<name>A0ABP0H0D5_CLALP</name>
<keyword evidence="5" id="KW-0732">Signal</keyword>
<feature type="domain" description="P-type" evidence="8">
    <location>
        <begin position="338"/>
        <end position="381"/>
    </location>
</feature>
<feature type="domain" description="Sushi" evidence="7">
    <location>
        <begin position="160"/>
        <end position="219"/>
    </location>
</feature>
<dbReference type="SMART" id="SM00020">
    <property type="entry name" value="Tryp_SPc"/>
    <property type="match status" value="1"/>
</dbReference>
<dbReference type="PROSITE" id="PS00134">
    <property type="entry name" value="TRYPSIN_HIS"/>
    <property type="match status" value="1"/>
</dbReference>
<keyword evidence="4" id="KW-0378">Hydrolase</keyword>
<dbReference type="EMBL" id="CAWYQH010000163">
    <property type="protein sequence ID" value="CAK8697337.1"/>
    <property type="molecule type" value="Genomic_DNA"/>
</dbReference>
<feature type="disulfide bond" evidence="3">
    <location>
        <begin position="340"/>
        <end position="366"/>
    </location>
</feature>
<sequence>MMISTALILVVLPGAILATAGSNLTQPVSTGRNLNLQILMTRQLQGNGWRCLVQDRFVSEVPHGIIFVTCLWRQFDVHNMIYYALPSQGYFQDDWMQFYGVQEKGLGYFRRDSFLSVCQLECTEGYLPFPRYSILGSTGATEPTNLNVGCDDWHRLQCRKTCPAFNNKVANGDVQCSQGLFVGSTCSFTCHKGYLSLGRKTKSCSNVGWSNNQPFKCIAIPKCSPTTLILNGELDCTDDNNLLSRCSLNCNFGYQAHGPIEQICLQSNDSSLAWYWLETTDNDDTIPRFVQEDDMRCENPTSTEDTNLVSGSGIDLSAALNATSALFNGSSSSVKRPGECDVDYDDRRACGNLQTNQQICEDNNCCWDVNEYRAVKCYYKNGNNKDPKPVNTILSNSGRLPQKVGQLHELNQPTNTQAQTWLQNAVHPLMRGQCGCPQNAGQCSASSGCPITSHAAMAKSCTLNSVIASYSRDLARIYCGFTATAEEWPWHALIYFNGQICGGTLVAAQYVITAAHCLQPTDGSMDGSGQNYVFLGVSDSSRNDPVTQARHIFKVMRHPNFTLSSLGYAKNDIAVLKLLLPADISGKYVRPLCLPLTRYPELDDECFITGFGKTSPSNDKVKTLQAANVPLVTMLQCIHYFGHYVSPGENICAGSSQPNSPDTCKGDSGGPLVCRRKHSRNTCDFYLAGITSYGRDPCGEPGPSVFTNVIHYQGWVTHAIAALENGG</sequence>
<evidence type="ECO:0000313" key="10">
    <source>
        <dbReference type="Proteomes" id="UP001642483"/>
    </source>
</evidence>
<keyword evidence="2" id="KW-0768">Sushi</keyword>
<keyword evidence="4" id="KW-0720">Serine protease</keyword>
<dbReference type="Gene3D" id="4.10.110.10">
    <property type="entry name" value="Spasmolytic Protein, domain 1"/>
    <property type="match status" value="1"/>
</dbReference>
<evidence type="ECO:0000256" key="4">
    <source>
        <dbReference type="RuleBase" id="RU363034"/>
    </source>
</evidence>
<dbReference type="CDD" id="cd00033">
    <property type="entry name" value="CCP"/>
    <property type="match status" value="1"/>
</dbReference>
<evidence type="ECO:0000259" key="6">
    <source>
        <dbReference type="PROSITE" id="PS50240"/>
    </source>
</evidence>
<evidence type="ECO:0000256" key="1">
    <source>
        <dbReference type="ARBA" id="ARBA00023157"/>
    </source>
</evidence>
<dbReference type="PROSITE" id="PS50240">
    <property type="entry name" value="TRYPSIN_DOM"/>
    <property type="match status" value="1"/>
</dbReference>
<dbReference type="InterPro" id="IPR000436">
    <property type="entry name" value="Sushi_SCR_CCP_dom"/>
</dbReference>
<dbReference type="Gene3D" id="2.10.70.10">
    <property type="entry name" value="Complement Module, domain 1"/>
    <property type="match status" value="2"/>
</dbReference>
<feature type="domain" description="Peptidase S1" evidence="6">
    <location>
        <begin position="477"/>
        <end position="721"/>
    </location>
</feature>
<evidence type="ECO:0000259" key="7">
    <source>
        <dbReference type="PROSITE" id="PS50923"/>
    </source>
</evidence>
<dbReference type="Gene3D" id="2.40.10.10">
    <property type="entry name" value="Trypsin-like serine proteases"/>
    <property type="match status" value="1"/>
</dbReference>
<evidence type="ECO:0000256" key="3">
    <source>
        <dbReference type="PROSITE-ProRule" id="PRU00779"/>
    </source>
</evidence>
<dbReference type="InterPro" id="IPR043504">
    <property type="entry name" value="Peptidase_S1_PA_chymotrypsin"/>
</dbReference>
<dbReference type="PANTHER" id="PTHR24253:SF176">
    <property type="entry name" value="CORIN, ISOFORM B"/>
    <property type="match status" value="1"/>
</dbReference>
<comment type="caution">
    <text evidence="9">The sequence shown here is derived from an EMBL/GenBank/DDBJ whole genome shotgun (WGS) entry which is preliminary data.</text>
</comment>
<dbReference type="PANTHER" id="PTHR24253">
    <property type="entry name" value="TRANSMEMBRANE PROTEASE SERINE"/>
    <property type="match status" value="1"/>
</dbReference>
<dbReference type="PROSITE" id="PS00135">
    <property type="entry name" value="TRYPSIN_SER"/>
    <property type="match status" value="1"/>
</dbReference>